<dbReference type="EMBL" id="LN885086">
    <property type="protein sequence ID" value="CUQ65790.1"/>
    <property type="molecule type" value="Genomic_DNA"/>
</dbReference>
<protein>
    <recommendedName>
        <fullName evidence="6">Transcriptional regulator</fullName>
    </recommendedName>
</protein>
<evidence type="ECO:0000259" key="3">
    <source>
        <dbReference type="Pfam" id="PF23470"/>
    </source>
</evidence>
<feature type="domain" description="PF0610-like winged HTH N-terminal" evidence="2">
    <location>
        <begin position="12"/>
        <end position="61"/>
    </location>
</feature>
<dbReference type="InterPro" id="IPR036390">
    <property type="entry name" value="WH_DNA-bd_sf"/>
</dbReference>
<dbReference type="PANTHER" id="PTHR40663">
    <property type="match status" value="1"/>
</dbReference>
<feature type="domain" description="PF0610-like rubredoxin-like zinc beta-ribbon C-terminal" evidence="3">
    <location>
        <begin position="65"/>
        <end position="104"/>
    </location>
</feature>
<evidence type="ECO:0000313" key="5">
    <source>
        <dbReference type="Proteomes" id="UP000066284"/>
    </source>
</evidence>
<dbReference type="AlphaFoldDB" id="A0A0S4KRK7"/>
<accession>A0A0S4KRK7</accession>
<reference evidence="5" key="1">
    <citation type="submission" date="2015-09" db="EMBL/GenBank/DDBJ databases">
        <authorList>
            <person name="Daims H."/>
        </authorList>
    </citation>
    <scope>NUCLEOTIDE SEQUENCE [LARGE SCALE GENOMIC DNA]</scope>
</reference>
<feature type="region of interest" description="Disordered" evidence="1">
    <location>
        <begin position="92"/>
        <end position="118"/>
    </location>
</feature>
<name>A0A0S4KRK7_9BACT</name>
<dbReference type="Proteomes" id="UP000066284">
    <property type="component" value="Chromosome 1"/>
</dbReference>
<gene>
    <name evidence="4" type="ORF">NITINOP_0815</name>
</gene>
<dbReference type="Pfam" id="PF23470">
    <property type="entry name" value="Zn_ribbon_PF0610"/>
    <property type="match status" value="1"/>
</dbReference>
<dbReference type="SUPFAM" id="SSF46785">
    <property type="entry name" value="Winged helix' DNA-binding domain"/>
    <property type="match status" value="1"/>
</dbReference>
<evidence type="ECO:0000256" key="1">
    <source>
        <dbReference type="SAM" id="MobiDB-lite"/>
    </source>
</evidence>
<dbReference type="Pfam" id="PF21476">
    <property type="entry name" value="PF0610-like_N"/>
    <property type="match status" value="1"/>
</dbReference>
<dbReference type="InterPro" id="IPR036388">
    <property type="entry name" value="WH-like_DNA-bd_sf"/>
</dbReference>
<dbReference type="STRING" id="1715989.NITINOP_0815"/>
<evidence type="ECO:0008006" key="6">
    <source>
        <dbReference type="Google" id="ProtNLM"/>
    </source>
</evidence>
<evidence type="ECO:0000259" key="2">
    <source>
        <dbReference type="Pfam" id="PF21476"/>
    </source>
</evidence>
<dbReference type="InterPro" id="IPR038767">
    <property type="entry name" value="PF0610-like"/>
</dbReference>
<dbReference type="InterPro" id="IPR057022">
    <property type="entry name" value="PF0610-like_Zn_ribbon_C"/>
</dbReference>
<organism evidence="4 5">
    <name type="scientific">Candidatus Nitrospira inopinata</name>
    <dbReference type="NCBI Taxonomy" id="1715989"/>
    <lineage>
        <taxon>Bacteria</taxon>
        <taxon>Pseudomonadati</taxon>
        <taxon>Nitrospirota</taxon>
        <taxon>Nitrospiria</taxon>
        <taxon>Nitrospirales</taxon>
        <taxon>Nitrospiraceae</taxon>
        <taxon>Nitrospira</taxon>
    </lineage>
</organism>
<dbReference type="Gene3D" id="1.10.10.10">
    <property type="entry name" value="Winged helix-like DNA-binding domain superfamily/Winged helix DNA-binding domain"/>
    <property type="match status" value="1"/>
</dbReference>
<feature type="compositionally biased region" description="Polar residues" evidence="1">
    <location>
        <begin position="109"/>
        <end position="118"/>
    </location>
</feature>
<dbReference type="InterPro" id="IPR049159">
    <property type="entry name" value="PF0610-like_wHTH_N"/>
</dbReference>
<evidence type="ECO:0000313" key="4">
    <source>
        <dbReference type="EMBL" id="CUQ65790.1"/>
    </source>
</evidence>
<keyword evidence="5" id="KW-1185">Reference proteome</keyword>
<proteinExistence type="predicted"/>
<sequence length="118" mass="13587">MLLPERLPPERTVRRRIIELLADTRLSSYQLAQRLGIPERQVEEHLPHIVKSLARDRTRRFVLEPASCFECGFVFRERRRLTRPGRCPACRSEGVSAPRYGIDSIKGRTGTSGQSRSK</sequence>
<dbReference type="PANTHER" id="PTHR40663:SF2">
    <property type="entry name" value="TRANSCRIPTIONAL REGULATOR"/>
    <property type="match status" value="1"/>
</dbReference>
<dbReference type="KEGG" id="nio:NITINOP_0815"/>